<dbReference type="Pfam" id="PF07291">
    <property type="entry name" value="MauE"/>
    <property type="match status" value="1"/>
</dbReference>
<feature type="transmembrane region" description="Helical" evidence="5">
    <location>
        <begin position="153"/>
        <end position="175"/>
    </location>
</feature>
<evidence type="ECO:0000259" key="6">
    <source>
        <dbReference type="Pfam" id="PF07291"/>
    </source>
</evidence>
<organism evidence="7 8">
    <name type="scientific">Pedococcus aerophilus</name>
    <dbReference type="NCBI Taxonomy" id="436356"/>
    <lineage>
        <taxon>Bacteria</taxon>
        <taxon>Bacillati</taxon>
        <taxon>Actinomycetota</taxon>
        <taxon>Actinomycetes</taxon>
        <taxon>Micrococcales</taxon>
        <taxon>Intrasporangiaceae</taxon>
        <taxon>Pedococcus</taxon>
    </lineage>
</organism>
<feature type="domain" description="Methylamine utilisation protein MauE" evidence="6">
    <location>
        <begin position="10"/>
        <end position="128"/>
    </location>
</feature>
<evidence type="ECO:0000256" key="2">
    <source>
        <dbReference type="ARBA" id="ARBA00022692"/>
    </source>
</evidence>
<protein>
    <recommendedName>
        <fullName evidence="6">Methylamine utilisation protein MauE domain-containing protein</fullName>
    </recommendedName>
</protein>
<keyword evidence="3 5" id="KW-1133">Transmembrane helix</keyword>
<dbReference type="Proteomes" id="UP001501326">
    <property type="component" value="Unassembled WGS sequence"/>
</dbReference>
<gene>
    <name evidence="7" type="ORF">GCM10009867_21690</name>
</gene>
<feature type="transmembrane region" description="Helical" evidence="5">
    <location>
        <begin position="73"/>
        <end position="91"/>
    </location>
</feature>
<evidence type="ECO:0000256" key="1">
    <source>
        <dbReference type="ARBA" id="ARBA00004141"/>
    </source>
</evidence>
<dbReference type="EMBL" id="BAAARN010000001">
    <property type="protein sequence ID" value="GAA2736627.1"/>
    <property type="molecule type" value="Genomic_DNA"/>
</dbReference>
<evidence type="ECO:0000256" key="5">
    <source>
        <dbReference type="SAM" id="Phobius"/>
    </source>
</evidence>
<comment type="caution">
    <text evidence="7">The sequence shown here is derived from an EMBL/GenBank/DDBJ whole genome shotgun (WGS) entry which is preliminary data.</text>
</comment>
<proteinExistence type="predicted"/>
<accession>A0ABN3UPG8</accession>
<evidence type="ECO:0000313" key="8">
    <source>
        <dbReference type="Proteomes" id="UP001501326"/>
    </source>
</evidence>
<name>A0ABN3UPG8_9MICO</name>
<evidence type="ECO:0000256" key="3">
    <source>
        <dbReference type="ARBA" id="ARBA00022989"/>
    </source>
</evidence>
<dbReference type="InterPro" id="IPR009908">
    <property type="entry name" value="Methylamine_util_MauE"/>
</dbReference>
<feature type="transmembrane region" description="Helical" evidence="5">
    <location>
        <begin position="44"/>
        <end position="66"/>
    </location>
</feature>
<evidence type="ECO:0000256" key="4">
    <source>
        <dbReference type="ARBA" id="ARBA00023136"/>
    </source>
</evidence>
<keyword evidence="8" id="KW-1185">Reference proteome</keyword>
<evidence type="ECO:0000313" key="7">
    <source>
        <dbReference type="EMBL" id="GAA2736627.1"/>
    </source>
</evidence>
<keyword evidence="4 5" id="KW-0472">Membrane</keyword>
<sequence length="193" mass="19083">MWDALAGPFLAVAGLLVVAGLPKVVDPLPLVRALRSAGFPLRPALGSALVRAFAVAEVAIGTWAIIAPGRLNAALVAAAYLVFTLFVARVLTRGGVLGSCGCFGKPDTPATRTHLGLTAVAALVAAALATDPPSAVWSAAGSVATSGGPTGPALVTTVGLAVLIAGLAWMVMAVLPTTTAAAVRSANPTRTKG</sequence>
<comment type="subcellular location">
    <subcellularLocation>
        <location evidence="1">Membrane</location>
        <topology evidence="1">Multi-pass membrane protein</topology>
    </subcellularLocation>
</comment>
<reference evidence="7 8" key="1">
    <citation type="journal article" date="2019" name="Int. J. Syst. Evol. Microbiol.">
        <title>The Global Catalogue of Microorganisms (GCM) 10K type strain sequencing project: providing services to taxonomists for standard genome sequencing and annotation.</title>
        <authorList>
            <consortium name="The Broad Institute Genomics Platform"/>
            <consortium name="The Broad Institute Genome Sequencing Center for Infectious Disease"/>
            <person name="Wu L."/>
            <person name="Ma J."/>
        </authorList>
    </citation>
    <scope>NUCLEOTIDE SEQUENCE [LARGE SCALE GENOMIC DNA]</scope>
    <source>
        <strain evidence="7 8">JCM 16378</strain>
    </source>
</reference>
<keyword evidence="2 5" id="KW-0812">Transmembrane</keyword>
<dbReference type="RefSeq" id="WP_344193033.1">
    <property type="nucleotide sequence ID" value="NZ_BAAARN010000001.1"/>
</dbReference>